<dbReference type="Proteomes" id="UP000009097">
    <property type="component" value="Unassembled WGS sequence"/>
</dbReference>
<dbReference type="AlphaFoldDB" id="A0A0J9WS66"/>
<dbReference type="EMBL" id="DS231713">
    <property type="protein sequence ID" value="KNB13749.1"/>
    <property type="molecule type" value="Genomic_DNA"/>
</dbReference>
<dbReference type="EMBL" id="DS231713">
    <property type="protein sequence ID" value="KNB13747.1"/>
    <property type="molecule type" value="Genomic_DNA"/>
</dbReference>
<accession>A0A0J9WS66</accession>
<reference evidence="1" key="2">
    <citation type="journal article" date="2010" name="Nature">
        <title>Comparative genomics reveals mobile pathogenicity chromosomes in Fusarium.</title>
        <authorList>
            <person name="Ma L.J."/>
            <person name="van der Does H.C."/>
            <person name="Borkovich K.A."/>
            <person name="Coleman J.J."/>
            <person name="Daboussi M.J."/>
            <person name="Di Pietro A."/>
            <person name="Dufresne M."/>
            <person name="Freitag M."/>
            <person name="Grabherr M."/>
            <person name="Henrissat B."/>
            <person name="Houterman P.M."/>
            <person name="Kang S."/>
            <person name="Shim W.B."/>
            <person name="Woloshuk C."/>
            <person name="Xie X."/>
            <person name="Xu J.R."/>
            <person name="Antoniw J."/>
            <person name="Baker S.E."/>
            <person name="Bluhm B.H."/>
            <person name="Breakspear A."/>
            <person name="Brown D.W."/>
            <person name="Butchko R.A."/>
            <person name="Chapman S."/>
            <person name="Coulson R."/>
            <person name="Coutinho P.M."/>
            <person name="Danchin E.G."/>
            <person name="Diener A."/>
            <person name="Gale L.R."/>
            <person name="Gardiner D.M."/>
            <person name="Goff S."/>
            <person name="Hammond-Kosack K.E."/>
            <person name="Hilburn K."/>
            <person name="Hua-Van A."/>
            <person name="Jonkers W."/>
            <person name="Kazan K."/>
            <person name="Kodira C.D."/>
            <person name="Koehrsen M."/>
            <person name="Kumar L."/>
            <person name="Lee Y.H."/>
            <person name="Li L."/>
            <person name="Manners J.M."/>
            <person name="Miranda-Saavedra D."/>
            <person name="Mukherjee M."/>
            <person name="Park G."/>
            <person name="Park J."/>
            <person name="Park S.Y."/>
            <person name="Proctor R.H."/>
            <person name="Regev A."/>
            <person name="Ruiz-Roldan M.C."/>
            <person name="Sain D."/>
            <person name="Sakthikumar S."/>
            <person name="Sykes S."/>
            <person name="Schwartz D.C."/>
            <person name="Turgeon B.G."/>
            <person name="Wapinski I."/>
            <person name="Yoder O."/>
            <person name="Young S."/>
            <person name="Zeng Q."/>
            <person name="Zhou S."/>
            <person name="Galagan J."/>
            <person name="Cuomo C.A."/>
            <person name="Kistler H.C."/>
            <person name="Rep M."/>
        </authorList>
    </citation>
    <scope>NUCLEOTIDE SEQUENCE [LARGE SCALE GENOMIC DNA]</scope>
    <source>
        <strain evidence="1">4287</strain>
    </source>
</reference>
<organism evidence="1 2">
    <name type="scientific">Fusarium oxysporum f. sp. lycopersici (strain 4287 / CBS 123668 / FGSC 9935 / NRRL 34936)</name>
    <name type="common">Fusarium vascular wilt of tomato</name>
    <dbReference type="NCBI Taxonomy" id="426428"/>
    <lineage>
        <taxon>Eukaryota</taxon>
        <taxon>Fungi</taxon>
        <taxon>Dikarya</taxon>
        <taxon>Ascomycota</taxon>
        <taxon>Pezizomycotina</taxon>
        <taxon>Sordariomycetes</taxon>
        <taxon>Hypocreomycetidae</taxon>
        <taxon>Hypocreales</taxon>
        <taxon>Nectriaceae</taxon>
        <taxon>Fusarium</taxon>
        <taxon>Fusarium oxysporum species complex</taxon>
    </lineage>
</organism>
<evidence type="ECO:0000313" key="2">
    <source>
        <dbReference type="Proteomes" id="UP000009097"/>
    </source>
</evidence>
<reference evidence="1" key="1">
    <citation type="submission" date="2007-04" db="EMBL/GenBank/DDBJ databases">
        <authorList>
            <consortium name="The Broad Institute Genome Sequencing Platform"/>
            <person name="Birren B."/>
            <person name="Lander E."/>
            <person name="Galagan J."/>
            <person name="Nusbaum C."/>
            <person name="Devon K."/>
            <person name="Ma L.-J."/>
            <person name="Jaffe D."/>
            <person name="Butler J."/>
            <person name="Alvarez P."/>
            <person name="Gnerre S."/>
            <person name="Grabherr M."/>
            <person name="Kleber M."/>
            <person name="Mauceli E."/>
            <person name="Brockman W."/>
            <person name="MacCallum I.A."/>
            <person name="Young S."/>
            <person name="LaButti K."/>
            <person name="DeCaprio D."/>
            <person name="Crawford M."/>
            <person name="Koehrsen M."/>
            <person name="Engels R."/>
            <person name="Montgomery P."/>
            <person name="Pearson M."/>
            <person name="Howarth C."/>
            <person name="Larson L."/>
            <person name="White J."/>
            <person name="O'Leary S."/>
            <person name="Kodira C."/>
            <person name="Zeng Q."/>
            <person name="Yandava C."/>
            <person name="Alvarado L."/>
            <person name="Kistler C."/>
            <person name="Shim W.-B."/>
            <person name="Kang S."/>
            <person name="Woloshuk C."/>
        </authorList>
    </citation>
    <scope>NUCLEOTIDE SEQUENCE</scope>
    <source>
        <strain evidence="1">4287</strain>
    </source>
</reference>
<dbReference type="RefSeq" id="XP_018251794.1">
    <property type="nucleotide sequence ID" value="XM_018401229.1"/>
</dbReference>
<dbReference type="RefSeq" id="XP_018251793.1">
    <property type="nucleotide sequence ID" value="XM_018401228.1"/>
</dbReference>
<gene>
    <name evidence="1" type="ORF">FOXG_20906</name>
</gene>
<name>A0A0J9WS66_FUSO4</name>
<dbReference type="KEGG" id="fox:FOXG_20906"/>
<protein>
    <submittedName>
        <fullName evidence="1">Uncharacterized protein</fullName>
    </submittedName>
</protein>
<dbReference type="RefSeq" id="XP_018251792.1">
    <property type="nucleotide sequence ID" value="XM_018401227.1"/>
</dbReference>
<proteinExistence type="predicted"/>
<dbReference type="GeneID" id="28961612"/>
<dbReference type="VEuPathDB" id="FungiDB:FOXG_20906"/>
<evidence type="ECO:0000313" key="1">
    <source>
        <dbReference type="EMBL" id="KNB13747.1"/>
    </source>
</evidence>
<dbReference type="EMBL" id="DS231713">
    <property type="protein sequence ID" value="KNB13748.1"/>
    <property type="molecule type" value="Genomic_DNA"/>
</dbReference>
<sequence>MTCRSDGVGPFNRGLCVLKLYCLLISSRHHMEQRPGCGVHEDGRSRVVHRKTREGASLAGCHCWGSRYFAILPYAYDYDSSGKFIIIRVFAHNRIYMVMVLSYDIVSLDTRASWWT</sequence>